<dbReference type="EMBL" id="CAJHJT010000023">
    <property type="protein sequence ID" value="CAD7001060.1"/>
    <property type="molecule type" value="Genomic_DNA"/>
</dbReference>
<gene>
    <name evidence="2" type="ORF">CCAP1982_LOCUS9532</name>
</gene>
<proteinExistence type="predicted"/>
<protein>
    <submittedName>
        <fullName evidence="2">(Mediterranean fruit fly) hypothetical protein</fullName>
    </submittedName>
</protein>
<dbReference type="AlphaFoldDB" id="A0A811UQ92"/>
<feature type="compositionally biased region" description="Basic and acidic residues" evidence="1">
    <location>
        <begin position="26"/>
        <end position="38"/>
    </location>
</feature>
<evidence type="ECO:0000313" key="2">
    <source>
        <dbReference type="EMBL" id="CAD7001060.1"/>
    </source>
</evidence>
<sequence>KKHKIKKKSADGAASRKKLASGAKKKQCEKSKAKDVKRTGSIKAEAAKTRLTATKPMAPKQNQPPPTHKSNSSQKTSRQKDFL</sequence>
<evidence type="ECO:0000313" key="3">
    <source>
        <dbReference type="Proteomes" id="UP000606786"/>
    </source>
</evidence>
<feature type="region of interest" description="Disordered" evidence="1">
    <location>
        <begin position="1"/>
        <end position="83"/>
    </location>
</feature>
<organism evidence="2 3">
    <name type="scientific">Ceratitis capitata</name>
    <name type="common">Mediterranean fruit fly</name>
    <name type="synonym">Tephritis capitata</name>
    <dbReference type="NCBI Taxonomy" id="7213"/>
    <lineage>
        <taxon>Eukaryota</taxon>
        <taxon>Metazoa</taxon>
        <taxon>Ecdysozoa</taxon>
        <taxon>Arthropoda</taxon>
        <taxon>Hexapoda</taxon>
        <taxon>Insecta</taxon>
        <taxon>Pterygota</taxon>
        <taxon>Neoptera</taxon>
        <taxon>Endopterygota</taxon>
        <taxon>Diptera</taxon>
        <taxon>Brachycera</taxon>
        <taxon>Muscomorpha</taxon>
        <taxon>Tephritoidea</taxon>
        <taxon>Tephritidae</taxon>
        <taxon>Ceratitis</taxon>
        <taxon>Ceratitis</taxon>
    </lineage>
</organism>
<dbReference type="Proteomes" id="UP000606786">
    <property type="component" value="Unassembled WGS sequence"/>
</dbReference>
<comment type="caution">
    <text evidence="2">The sequence shown here is derived from an EMBL/GenBank/DDBJ whole genome shotgun (WGS) entry which is preliminary data.</text>
</comment>
<keyword evidence="3" id="KW-1185">Reference proteome</keyword>
<feature type="non-terminal residue" evidence="2">
    <location>
        <position position="83"/>
    </location>
</feature>
<reference evidence="2" key="1">
    <citation type="submission" date="2020-11" db="EMBL/GenBank/DDBJ databases">
        <authorList>
            <person name="Whitehead M."/>
        </authorList>
    </citation>
    <scope>NUCLEOTIDE SEQUENCE</scope>
    <source>
        <strain evidence="2">EGII</strain>
    </source>
</reference>
<accession>A0A811UQ92</accession>
<name>A0A811UQ92_CERCA</name>
<feature type="compositionally biased region" description="Basic residues" evidence="1">
    <location>
        <begin position="15"/>
        <end position="25"/>
    </location>
</feature>
<evidence type="ECO:0000256" key="1">
    <source>
        <dbReference type="SAM" id="MobiDB-lite"/>
    </source>
</evidence>